<proteinExistence type="predicted"/>
<evidence type="ECO:0000313" key="2">
    <source>
        <dbReference type="Ensembl" id="ENSLBEP00000029237.1"/>
    </source>
</evidence>
<reference evidence="2" key="1">
    <citation type="submission" date="2025-08" db="UniProtKB">
        <authorList>
            <consortium name="Ensembl"/>
        </authorList>
    </citation>
    <scope>IDENTIFICATION</scope>
</reference>
<dbReference type="InterPro" id="IPR011990">
    <property type="entry name" value="TPR-like_helical_dom_sf"/>
</dbReference>
<organism evidence="2 3">
    <name type="scientific">Labrus bergylta</name>
    <name type="common">ballan wrasse</name>
    <dbReference type="NCBI Taxonomy" id="56723"/>
    <lineage>
        <taxon>Eukaryota</taxon>
        <taxon>Metazoa</taxon>
        <taxon>Chordata</taxon>
        <taxon>Craniata</taxon>
        <taxon>Vertebrata</taxon>
        <taxon>Euteleostomi</taxon>
        <taxon>Actinopterygii</taxon>
        <taxon>Neopterygii</taxon>
        <taxon>Teleostei</taxon>
        <taxon>Neoteleostei</taxon>
        <taxon>Acanthomorphata</taxon>
        <taxon>Eupercaria</taxon>
        <taxon>Labriformes</taxon>
        <taxon>Labridae</taxon>
        <taxon>Labrus</taxon>
    </lineage>
</organism>
<dbReference type="STRING" id="56723.ENSLBEP00000029237"/>
<dbReference type="InterPro" id="IPR003109">
    <property type="entry name" value="GoLoco_motif"/>
</dbReference>
<dbReference type="AlphaFoldDB" id="A0A3Q3G8I3"/>
<protein>
    <submittedName>
        <fullName evidence="2">Uncharacterized protein</fullName>
    </submittedName>
</protein>
<sequence length="687" mass="75005">MSYSQRGRMEEQRCALGPVTTLQIKATTTGLNTEKQNFDDLQAPLPGFNNQGLGGHNHHGSTPQISVIESTPDRNRKLLLAPVNQLQVPSQQDLSNSIQTESSEEEQKFINMVSHGQRGRMDDQRCSLNPSRSAPCTPKHTDKKPASTSKTGPDSDLFFNLLANTQSRRLDDQRVSLPSLPGLQNDKATSNAGGDSSYLCYMVSKVQASRMDDQRCSLPQITKKDMNTSALGPPRSASFSPSSEIERPKNKDTTSPKQSLNPAEQEGFFNLMSHSQRGRMDEQRCVLNVSPQSKPKQKSSESTVPKGPDSDKFFSILANSQGRRLDDQRAVLPSLPGIKNGGPTPKSTAAEKDANQLCYMVSKVQGSRMDEQRCSAPQILQNLGTPSTQRKDNPISLLSDKPPQRSSSFNTTKTDQQVQEASPAEQDQFFKMMNHAQRGRMDEQRCSLQPSRSTPVTPTHNGSALNNVPTGAEDTFFKVIASSQGRRLDDQRVALPTLPRIGGNSKGKENGRNKKSEIPALPHITVAESTPTTSRKACSTQLNMAYAESGSPRAIPKSASYTPETEYQMLNSSAQVTVKVSMSFTPQQGQRKIIQPCTFPEVFLTLGAPGDNLVIPLSPEPGRRLSLNLNLVPKDDVWSRPSSPSHASPRKVCSRPSSPNPGANKGDPKKGKEKLHNGKGKGGGKKR</sequence>
<dbReference type="GeneTree" id="ENSGT01030000234854"/>
<feature type="region of interest" description="Disordered" evidence="1">
    <location>
        <begin position="115"/>
        <end position="157"/>
    </location>
</feature>
<feature type="region of interest" description="Disordered" evidence="1">
    <location>
        <begin position="497"/>
        <end position="518"/>
    </location>
</feature>
<feature type="compositionally biased region" description="Basic and acidic residues" evidence="1">
    <location>
        <begin position="244"/>
        <end position="254"/>
    </location>
</feature>
<dbReference type="Proteomes" id="UP000261660">
    <property type="component" value="Unplaced"/>
</dbReference>
<accession>A0A3Q3G8I3</accession>
<feature type="compositionally biased region" description="Basic and acidic residues" evidence="1">
    <location>
        <begin position="666"/>
        <end position="676"/>
    </location>
</feature>
<evidence type="ECO:0000313" key="3">
    <source>
        <dbReference type="Proteomes" id="UP000261660"/>
    </source>
</evidence>
<name>A0A3Q3G8I3_9LABR</name>
<dbReference type="Pfam" id="PF02188">
    <property type="entry name" value="GoLoco"/>
    <property type="match status" value="4"/>
</dbReference>
<feature type="region of interest" description="Disordered" evidence="1">
    <location>
        <begin position="288"/>
        <end position="313"/>
    </location>
</feature>
<dbReference type="InParanoid" id="A0A3Q3G8I3"/>
<dbReference type="Gene3D" id="1.25.40.10">
    <property type="entry name" value="Tetratricopeptide repeat domain"/>
    <property type="match status" value="3"/>
</dbReference>
<dbReference type="InterPro" id="IPR042168">
    <property type="entry name" value="Pcp2"/>
</dbReference>
<feature type="region of interest" description="Disordered" evidence="1">
    <location>
        <begin position="448"/>
        <end position="469"/>
    </location>
</feature>
<feature type="compositionally biased region" description="Polar residues" evidence="1">
    <location>
        <begin position="404"/>
        <end position="420"/>
    </location>
</feature>
<feature type="region of interest" description="Disordered" evidence="1">
    <location>
        <begin position="380"/>
        <end position="424"/>
    </location>
</feature>
<evidence type="ECO:0000256" key="1">
    <source>
        <dbReference type="SAM" id="MobiDB-lite"/>
    </source>
</evidence>
<reference evidence="2" key="2">
    <citation type="submission" date="2025-09" db="UniProtKB">
        <authorList>
            <consortium name="Ensembl"/>
        </authorList>
    </citation>
    <scope>IDENTIFICATION</scope>
</reference>
<dbReference type="SMART" id="SM00390">
    <property type="entry name" value="GoLoco"/>
    <property type="match status" value="8"/>
</dbReference>
<feature type="region of interest" description="Disordered" evidence="1">
    <location>
        <begin position="47"/>
        <end position="67"/>
    </location>
</feature>
<dbReference type="PANTHER" id="PTHR47503:SF1">
    <property type="entry name" value="PURKINJE CELL PROTEIN 2 HOMOLOG"/>
    <property type="match status" value="1"/>
</dbReference>
<dbReference type="GO" id="GO:0005085">
    <property type="term" value="F:guanyl-nucleotide exchange factor activity"/>
    <property type="evidence" value="ECO:0007669"/>
    <property type="project" value="InterPro"/>
</dbReference>
<feature type="region of interest" description="Disordered" evidence="1">
    <location>
        <begin position="223"/>
        <end position="263"/>
    </location>
</feature>
<dbReference type="PANTHER" id="PTHR47503">
    <property type="entry name" value="PURKINJE CELL PROTEIN 2"/>
    <property type="match status" value="1"/>
</dbReference>
<keyword evidence="3" id="KW-1185">Reference proteome</keyword>
<feature type="region of interest" description="Disordered" evidence="1">
    <location>
        <begin position="634"/>
        <end position="687"/>
    </location>
</feature>
<dbReference type="Ensembl" id="ENSLBET00000030628.1">
    <property type="protein sequence ID" value="ENSLBEP00000029237.1"/>
    <property type="gene ID" value="ENSLBEG00000022154.1"/>
</dbReference>
<feature type="compositionally biased region" description="Basic and acidic residues" evidence="1">
    <location>
        <begin position="506"/>
        <end position="517"/>
    </location>
</feature>
<feature type="compositionally biased region" description="Basic residues" evidence="1">
    <location>
        <begin position="677"/>
        <end position="687"/>
    </location>
</feature>
<dbReference type="PROSITE" id="PS50877">
    <property type="entry name" value="GOLOCO"/>
    <property type="match status" value="7"/>
</dbReference>